<dbReference type="PANTHER" id="PTHR31339">
    <property type="entry name" value="PECTIN LYASE-RELATED"/>
    <property type="match status" value="1"/>
</dbReference>
<proteinExistence type="predicted"/>
<name>A0ABR3IVS3_9AGAR</name>
<dbReference type="InterPro" id="IPR024535">
    <property type="entry name" value="RHGA/B-epi-like_pectate_lyase"/>
</dbReference>
<comment type="caution">
    <text evidence="2">The sequence shown here is derived from an EMBL/GenBank/DDBJ whole genome shotgun (WGS) entry which is preliminary data.</text>
</comment>
<organism evidence="2 3">
    <name type="scientific">Hohenbuehelia grisea</name>
    <dbReference type="NCBI Taxonomy" id="104357"/>
    <lineage>
        <taxon>Eukaryota</taxon>
        <taxon>Fungi</taxon>
        <taxon>Dikarya</taxon>
        <taxon>Basidiomycota</taxon>
        <taxon>Agaricomycotina</taxon>
        <taxon>Agaricomycetes</taxon>
        <taxon>Agaricomycetidae</taxon>
        <taxon>Agaricales</taxon>
        <taxon>Pleurotineae</taxon>
        <taxon>Pleurotaceae</taxon>
        <taxon>Hohenbuehelia</taxon>
    </lineage>
</organism>
<gene>
    <name evidence="2" type="ORF">HGRIS_013542</name>
</gene>
<dbReference type="InterPro" id="IPR051801">
    <property type="entry name" value="GH28_Enzymes"/>
</dbReference>
<evidence type="ECO:0000313" key="3">
    <source>
        <dbReference type="Proteomes" id="UP001556367"/>
    </source>
</evidence>
<feature type="domain" description="Rhamnogalacturonase A/B/Epimerase-like pectate lyase" evidence="1">
    <location>
        <begin position="102"/>
        <end position="328"/>
    </location>
</feature>
<sequence>MPIPEKVLYWKSKIPFMSKRVSSRPYLAITMFILSFGLFAWFLHLRLAFAADIYATPQTDIYATSDQTDIYATERTPEPFWLEVIKHQGRAPFHSNKTYPVFRNVKDYGARGDGKTDDTAAINRAISSGGRCGGGNCGSSTVSPAVVYFPRGTYVVTSPINTYYYTQLIGDAKHPPTLLAAASFVGMAVIDANPYIPGGAGRQWFTNQSNFFRTVRNFIIDLRRTLPTTTSTGIHWQLAQATSLLNIVFEMSRAPGNAHRGIWMENGSGGYMGDMIMNGGKYGISGGNQQFTVRNVTFNNVDTAVQGAWNWGWTWQGVNINDCKVGFDLVTGGSTQAQQGVGAEAIIDAVVINTPIFIRTSAASGGRLRGSIVLNNIQLRNVGRAVGVNGGAEVLAGGTRAIASWAQGNVYSGSTTTGRFVQSSVQNAYKPAVLLDSNGRMFGRQQPQYEGLSVKDFISVRDYGAKGDGTTDDTTALQRALDAVYLSMIDISAQLTSSFVRLQIVKSYLWTLECTLSHERWTFLLEAESWARPGQLLLDEARHSRT</sequence>
<reference evidence="3" key="1">
    <citation type="submission" date="2024-06" db="EMBL/GenBank/DDBJ databases">
        <title>Multi-omics analyses provide insights into the biosynthesis of the anticancer antibiotic pleurotin in Hohenbuehelia grisea.</title>
        <authorList>
            <person name="Weaver J.A."/>
            <person name="Alberti F."/>
        </authorList>
    </citation>
    <scope>NUCLEOTIDE SEQUENCE [LARGE SCALE GENOMIC DNA]</scope>
    <source>
        <strain evidence="3">T-177</strain>
    </source>
</reference>
<dbReference type="SUPFAM" id="SSF51126">
    <property type="entry name" value="Pectin lyase-like"/>
    <property type="match status" value="2"/>
</dbReference>
<dbReference type="InterPro" id="IPR011050">
    <property type="entry name" value="Pectin_lyase_fold/virulence"/>
</dbReference>
<dbReference type="Pfam" id="PF12708">
    <property type="entry name" value="Pect-lyase_RHGA_epim"/>
    <property type="match status" value="2"/>
</dbReference>
<dbReference type="Gene3D" id="2.160.20.10">
    <property type="entry name" value="Single-stranded right-handed beta-helix, Pectin lyase-like"/>
    <property type="match status" value="2"/>
</dbReference>
<dbReference type="InterPro" id="IPR012334">
    <property type="entry name" value="Pectin_lyas_fold"/>
</dbReference>
<protein>
    <recommendedName>
        <fullName evidence="1">Rhamnogalacturonase A/B/Epimerase-like pectate lyase domain-containing protein</fullName>
    </recommendedName>
</protein>
<feature type="domain" description="Rhamnogalacturonase A/B/Epimerase-like pectate lyase" evidence="1">
    <location>
        <begin position="457"/>
        <end position="482"/>
    </location>
</feature>
<dbReference type="PANTHER" id="PTHR31339:SF9">
    <property type="entry name" value="PLASMIN AND FIBRONECTIN-BINDING PROTEIN A"/>
    <property type="match status" value="1"/>
</dbReference>
<dbReference type="Proteomes" id="UP001556367">
    <property type="component" value="Unassembled WGS sequence"/>
</dbReference>
<keyword evidence="3" id="KW-1185">Reference proteome</keyword>
<dbReference type="EMBL" id="JASNQZ010000015">
    <property type="protein sequence ID" value="KAL0947431.1"/>
    <property type="molecule type" value="Genomic_DNA"/>
</dbReference>
<evidence type="ECO:0000259" key="1">
    <source>
        <dbReference type="Pfam" id="PF12708"/>
    </source>
</evidence>
<evidence type="ECO:0000313" key="2">
    <source>
        <dbReference type="EMBL" id="KAL0947431.1"/>
    </source>
</evidence>
<accession>A0ABR3IVS3</accession>